<dbReference type="EMBL" id="CP025958">
    <property type="protein sequence ID" value="AWM37534.1"/>
    <property type="molecule type" value="Genomic_DNA"/>
</dbReference>
<dbReference type="RefSeq" id="WP_010044644.1">
    <property type="nucleotide sequence ID" value="NZ_CP025958.1"/>
</dbReference>
<name>A0A2Z3H790_9BACT</name>
<evidence type="ECO:0000259" key="1">
    <source>
        <dbReference type="Pfam" id="PF00571"/>
    </source>
</evidence>
<proteinExistence type="predicted"/>
<dbReference type="Proteomes" id="UP000245802">
    <property type="component" value="Chromosome"/>
</dbReference>
<keyword evidence="3" id="KW-1185">Reference proteome</keyword>
<dbReference type="SUPFAM" id="SSF54631">
    <property type="entry name" value="CBS-domain pair"/>
    <property type="match status" value="1"/>
</dbReference>
<protein>
    <submittedName>
        <fullName evidence="2">CBS domain-containing protein</fullName>
    </submittedName>
</protein>
<organism evidence="2 3">
    <name type="scientific">Gemmata obscuriglobus</name>
    <dbReference type="NCBI Taxonomy" id="114"/>
    <lineage>
        <taxon>Bacteria</taxon>
        <taxon>Pseudomonadati</taxon>
        <taxon>Planctomycetota</taxon>
        <taxon>Planctomycetia</taxon>
        <taxon>Gemmatales</taxon>
        <taxon>Gemmataceae</taxon>
        <taxon>Gemmata</taxon>
    </lineage>
</organism>
<accession>A0A2Z3H790</accession>
<evidence type="ECO:0000313" key="2">
    <source>
        <dbReference type="EMBL" id="AWM37534.1"/>
    </source>
</evidence>
<dbReference type="InterPro" id="IPR000644">
    <property type="entry name" value="CBS_dom"/>
</dbReference>
<gene>
    <name evidence="2" type="ORF">C1280_11260</name>
</gene>
<dbReference type="OrthoDB" id="286950at2"/>
<reference evidence="2 3" key="1">
    <citation type="submission" date="2018-01" db="EMBL/GenBank/DDBJ databases">
        <title>G. obscuriglobus.</title>
        <authorList>
            <person name="Franke J."/>
            <person name="Blomberg W."/>
            <person name="Selmecki A."/>
        </authorList>
    </citation>
    <scope>NUCLEOTIDE SEQUENCE [LARGE SCALE GENOMIC DNA]</scope>
    <source>
        <strain evidence="2 3">DSM 5831</strain>
    </source>
</reference>
<dbReference type="Pfam" id="PF00571">
    <property type="entry name" value="CBS"/>
    <property type="match status" value="1"/>
</dbReference>
<feature type="domain" description="CBS" evidence="1">
    <location>
        <begin position="2"/>
        <end position="39"/>
    </location>
</feature>
<dbReference type="InterPro" id="IPR046342">
    <property type="entry name" value="CBS_dom_sf"/>
</dbReference>
<dbReference type="AlphaFoldDB" id="A0A2Z3H790"/>
<sequence>MSAASVIEQLLEVGVHHLFVIDPSGIVVGIISPVDVLRKPM</sequence>
<dbReference type="KEGG" id="gog:C1280_11260"/>
<evidence type="ECO:0000313" key="3">
    <source>
        <dbReference type="Proteomes" id="UP000245802"/>
    </source>
</evidence>
<dbReference type="Gene3D" id="3.10.580.10">
    <property type="entry name" value="CBS-domain"/>
    <property type="match status" value="1"/>
</dbReference>